<dbReference type="InterPro" id="IPR045312">
    <property type="entry name" value="PCBER-like"/>
</dbReference>
<dbReference type="Proteomes" id="UP000001699">
    <property type="component" value="Unassembled WGS sequence"/>
</dbReference>
<dbReference type="InterPro" id="IPR008030">
    <property type="entry name" value="NmrA-like"/>
</dbReference>
<dbReference type="InterPro" id="IPR036291">
    <property type="entry name" value="NAD(P)-bd_dom_sf"/>
</dbReference>
<dbReference type="Gene3D" id="3.40.50.720">
    <property type="entry name" value="NAD(P)-binding Rossmann-like Domain"/>
    <property type="match status" value="1"/>
</dbReference>
<dbReference type="Pfam" id="PF05368">
    <property type="entry name" value="NmrA"/>
    <property type="match status" value="1"/>
</dbReference>
<dbReference type="AlphaFoldDB" id="B0Y497"/>
<organism evidence="4 5">
    <name type="scientific">Aspergillus fumigatus (strain CBS 144.89 / FGSC A1163 / CEA10)</name>
    <name type="common">Neosartorya fumigata</name>
    <dbReference type="NCBI Taxonomy" id="451804"/>
    <lineage>
        <taxon>Eukaryota</taxon>
        <taxon>Fungi</taxon>
        <taxon>Dikarya</taxon>
        <taxon>Ascomycota</taxon>
        <taxon>Pezizomycotina</taxon>
        <taxon>Eurotiomycetes</taxon>
        <taxon>Eurotiomycetidae</taxon>
        <taxon>Eurotiales</taxon>
        <taxon>Aspergillaceae</taxon>
        <taxon>Aspergillus</taxon>
        <taxon>Aspergillus subgen. Fumigati</taxon>
    </lineage>
</organism>
<dbReference type="PANTHER" id="PTHR43349">
    <property type="entry name" value="PINORESINOL REDUCTASE-RELATED"/>
    <property type="match status" value="1"/>
</dbReference>
<dbReference type="GO" id="GO:0016491">
    <property type="term" value="F:oxidoreductase activity"/>
    <property type="evidence" value="ECO:0007669"/>
    <property type="project" value="UniProtKB-KW"/>
</dbReference>
<dbReference type="HOGENOM" id="CLU_044876_6_0_1"/>
<dbReference type="InterPro" id="IPR050608">
    <property type="entry name" value="NmrA-type/Isoflavone_red_sf"/>
</dbReference>
<keyword evidence="5" id="KW-1185">Reference proteome</keyword>
<keyword evidence="2" id="KW-0560">Oxidoreductase</keyword>
<gene>
    <name evidence="4" type="ORF">AFUB_056990</name>
</gene>
<dbReference type="Gene3D" id="3.90.25.10">
    <property type="entry name" value="UDP-galactose 4-epimerase, domain 1"/>
    <property type="match status" value="1"/>
</dbReference>
<evidence type="ECO:0000313" key="4">
    <source>
        <dbReference type="EMBL" id="EDP51688.1"/>
    </source>
</evidence>
<reference evidence="4 5" key="1">
    <citation type="journal article" date="2008" name="PLoS Genet.">
        <title>Genomic islands in the pathogenic filamentous fungus Aspergillus fumigatus.</title>
        <authorList>
            <person name="Fedorova N.D."/>
            <person name="Khaldi N."/>
            <person name="Joardar V.S."/>
            <person name="Maiti R."/>
            <person name="Amedeo P."/>
            <person name="Anderson M.J."/>
            <person name="Crabtree J."/>
            <person name="Silva J.C."/>
            <person name="Badger J.H."/>
            <person name="Albarraq A."/>
            <person name="Angiuoli S."/>
            <person name="Bussey H."/>
            <person name="Bowyer P."/>
            <person name="Cotty P.J."/>
            <person name="Dyer P.S."/>
            <person name="Egan A."/>
            <person name="Galens K."/>
            <person name="Fraser-Liggett C.M."/>
            <person name="Haas B.J."/>
            <person name="Inman J.M."/>
            <person name="Kent R."/>
            <person name="Lemieux S."/>
            <person name="Malavazi I."/>
            <person name="Orvis J."/>
            <person name="Roemer T."/>
            <person name="Ronning C.M."/>
            <person name="Sundaram J.P."/>
            <person name="Sutton G."/>
            <person name="Turner G."/>
            <person name="Venter J.C."/>
            <person name="White O.R."/>
            <person name="Whitty B.R."/>
            <person name="Youngman P."/>
            <person name="Wolfe K.H."/>
            <person name="Goldman G.H."/>
            <person name="Wortman J.R."/>
            <person name="Jiang B."/>
            <person name="Denning D.W."/>
            <person name="Nierman W.C."/>
        </authorList>
    </citation>
    <scope>NUCLEOTIDE SEQUENCE [LARGE SCALE GENOMIC DNA]</scope>
    <source>
        <strain evidence="5">CBS 144.89 / FGSC A1163 / CEA10</strain>
    </source>
</reference>
<sequence>MSRTRVLLVGAAGETGGSIANGLLENPIFEVYALVRPRSVQKPAIVSLQERGVQVRRCDLRGSEESLAEALTDIDIVISCVGPAEQQDQIPLAKAAKKAGVKRFVPCGFITVAPPGGIMWLRDEIFEEVLTVSSTLQKETVYNHIKQLWLPYTIVDVGWWYQLSYPRLESGRVDYAMTTANNEIVGDGNTRTALTDLRDIGRYIARIIVDDRTLNRMVFAYNTVVTQNQIYDLLEEIGEEKIQRNYVSEETVYTRVLAARQSSETYPFDPVKFIPRYLAEYQLSWGIRGDNTPEYAKYLGYLDAKELYPDFRPTDFRDYLESVVRGTAKGIYTDRTISRAQQREFPRTESSDSLYTRIFPRAESSDSLYMSR</sequence>
<protein>
    <submittedName>
        <fullName evidence="4">Eukaryotic translation initiation factor eIF-4A subunit, putative</fullName>
    </submittedName>
</protein>
<dbReference type="EMBL" id="DS499597">
    <property type="protein sequence ID" value="EDP51688.1"/>
    <property type="molecule type" value="Genomic_DNA"/>
</dbReference>
<keyword evidence="4" id="KW-0396">Initiation factor</keyword>
<accession>B0Y497</accession>
<dbReference type="SUPFAM" id="SSF51735">
    <property type="entry name" value="NAD(P)-binding Rossmann-fold domains"/>
    <property type="match status" value="1"/>
</dbReference>
<keyword evidence="4" id="KW-0648">Protein biosynthesis</keyword>
<name>B0Y497_ASPFC</name>
<evidence type="ECO:0000256" key="1">
    <source>
        <dbReference type="ARBA" id="ARBA00022857"/>
    </source>
</evidence>
<evidence type="ECO:0000259" key="3">
    <source>
        <dbReference type="Pfam" id="PF05368"/>
    </source>
</evidence>
<dbReference type="GO" id="GO:0003743">
    <property type="term" value="F:translation initiation factor activity"/>
    <property type="evidence" value="ECO:0007669"/>
    <property type="project" value="UniProtKB-KW"/>
</dbReference>
<dbReference type="VEuPathDB" id="FungiDB:AFUB_056990"/>
<feature type="domain" description="NmrA-like" evidence="3">
    <location>
        <begin position="4"/>
        <end position="266"/>
    </location>
</feature>
<keyword evidence="1" id="KW-0521">NADP</keyword>
<dbReference type="PhylomeDB" id="B0Y497"/>
<dbReference type="OrthoDB" id="419598at2759"/>
<evidence type="ECO:0000256" key="2">
    <source>
        <dbReference type="ARBA" id="ARBA00023002"/>
    </source>
</evidence>
<proteinExistence type="predicted"/>
<dbReference type="PANTHER" id="PTHR43349:SF93">
    <property type="entry name" value="ISOFLAVONE REDUCTASE HOMOLOG P3-RELATED"/>
    <property type="match status" value="1"/>
</dbReference>
<evidence type="ECO:0000313" key="5">
    <source>
        <dbReference type="Proteomes" id="UP000001699"/>
    </source>
</evidence>
<dbReference type="CDD" id="cd05259">
    <property type="entry name" value="PCBER_SDR_a"/>
    <property type="match status" value="1"/>
</dbReference>